<dbReference type="OrthoDB" id="8946841at2759"/>
<evidence type="ECO:0000256" key="1">
    <source>
        <dbReference type="SAM" id="Phobius"/>
    </source>
</evidence>
<sequence length="131" mass="14860">MTSPVAKAMLESYALMAMVMGAFFIYFCGMVWIFCNPKLSEEEEEEEKKERETGKPAAGHWGHDFWVHAAPPNPPERNFRCACNDARLPPPAEGLTRTTYVNFWDDDGSLLSDCSTFFREDRGISNPMGQK</sequence>
<accession>A0A4Z2E9W5</accession>
<dbReference type="EMBL" id="SRLO01011980">
    <property type="protein sequence ID" value="TNN25656.1"/>
    <property type="molecule type" value="Genomic_DNA"/>
</dbReference>
<keyword evidence="1" id="KW-0472">Membrane</keyword>
<proteinExistence type="predicted"/>
<dbReference type="Proteomes" id="UP000314294">
    <property type="component" value="Unassembled WGS sequence"/>
</dbReference>
<name>A0A4Z2E9W5_9TELE</name>
<feature type="transmembrane region" description="Helical" evidence="1">
    <location>
        <begin position="12"/>
        <end position="34"/>
    </location>
</feature>
<keyword evidence="1" id="KW-1133">Transmembrane helix</keyword>
<reference evidence="2 3" key="1">
    <citation type="submission" date="2019-03" db="EMBL/GenBank/DDBJ databases">
        <title>First draft genome of Liparis tanakae, snailfish: a comprehensive survey of snailfish specific genes.</title>
        <authorList>
            <person name="Kim W."/>
            <person name="Song I."/>
            <person name="Jeong J.-H."/>
            <person name="Kim D."/>
            <person name="Kim S."/>
            <person name="Ryu S."/>
            <person name="Song J.Y."/>
            <person name="Lee S.K."/>
        </authorList>
    </citation>
    <scope>NUCLEOTIDE SEQUENCE [LARGE SCALE GENOMIC DNA]</scope>
    <source>
        <tissue evidence="2">Muscle</tissue>
    </source>
</reference>
<evidence type="ECO:0000313" key="3">
    <source>
        <dbReference type="Proteomes" id="UP000314294"/>
    </source>
</evidence>
<dbReference type="AlphaFoldDB" id="A0A4Z2E9W5"/>
<evidence type="ECO:0000313" key="2">
    <source>
        <dbReference type="EMBL" id="TNN25656.1"/>
    </source>
</evidence>
<keyword evidence="3" id="KW-1185">Reference proteome</keyword>
<organism evidence="2 3">
    <name type="scientific">Liparis tanakae</name>
    <name type="common">Tanaka's snailfish</name>
    <dbReference type="NCBI Taxonomy" id="230148"/>
    <lineage>
        <taxon>Eukaryota</taxon>
        <taxon>Metazoa</taxon>
        <taxon>Chordata</taxon>
        <taxon>Craniata</taxon>
        <taxon>Vertebrata</taxon>
        <taxon>Euteleostomi</taxon>
        <taxon>Actinopterygii</taxon>
        <taxon>Neopterygii</taxon>
        <taxon>Teleostei</taxon>
        <taxon>Neoteleostei</taxon>
        <taxon>Acanthomorphata</taxon>
        <taxon>Eupercaria</taxon>
        <taxon>Perciformes</taxon>
        <taxon>Cottioidei</taxon>
        <taxon>Cottales</taxon>
        <taxon>Liparidae</taxon>
        <taxon>Liparis</taxon>
    </lineage>
</organism>
<protein>
    <submittedName>
        <fullName evidence="2">Uncharacterized protein</fullName>
    </submittedName>
</protein>
<keyword evidence="1" id="KW-0812">Transmembrane</keyword>
<gene>
    <name evidence="2" type="ORF">EYF80_064213</name>
</gene>
<comment type="caution">
    <text evidence="2">The sequence shown here is derived from an EMBL/GenBank/DDBJ whole genome shotgun (WGS) entry which is preliminary data.</text>
</comment>